<dbReference type="AlphaFoldDB" id="A0ABD3DSV7"/>
<gene>
    <name evidence="6" type="ORF">CASFOL_010363</name>
</gene>
<evidence type="ECO:0000256" key="2">
    <source>
        <dbReference type="ARBA" id="ARBA00022478"/>
    </source>
</evidence>
<reference evidence="7" key="1">
    <citation type="journal article" date="2024" name="IScience">
        <title>Strigolactones Initiate the Formation of Haustorium-like Structures in Castilleja.</title>
        <authorList>
            <person name="Buerger M."/>
            <person name="Peterson D."/>
            <person name="Chory J."/>
        </authorList>
    </citation>
    <scope>NUCLEOTIDE SEQUENCE [LARGE SCALE GENOMIC DNA]</scope>
</reference>
<feature type="compositionally biased region" description="Polar residues" evidence="5">
    <location>
        <begin position="68"/>
        <end position="90"/>
    </location>
</feature>
<proteinExistence type="predicted"/>
<feature type="compositionally biased region" description="Pro residues" evidence="5">
    <location>
        <begin position="1"/>
        <end position="11"/>
    </location>
</feature>
<keyword evidence="4" id="KW-0539">Nucleus</keyword>
<evidence type="ECO:0000256" key="3">
    <source>
        <dbReference type="ARBA" id="ARBA00023163"/>
    </source>
</evidence>
<evidence type="ECO:0000256" key="5">
    <source>
        <dbReference type="SAM" id="MobiDB-lite"/>
    </source>
</evidence>
<feature type="compositionally biased region" description="Basic and acidic residues" evidence="5">
    <location>
        <begin position="53"/>
        <end position="67"/>
    </location>
</feature>
<dbReference type="EMBL" id="JAVIJP010000013">
    <property type="protein sequence ID" value="KAL3645183.1"/>
    <property type="molecule type" value="Genomic_DNA"/>
</dbReference>
<dbReference type="Pfam" id="PF05132">
    <property type="entry name" value="RNA_pol_Rpc4"/>
    <property type="match status" value="1"/>
</dbReference>
<comment type="caution">
    <text evidence="6">The sequence shown here is derived from an EMBL/GenBank/DDBJ whole genome shotgun (WGS) entry which is preliminary data.</text>
</comment>
<organism evidence="6 7">
    <name type="scientific">Castilleja foliolosa</name>
    <dbReference type="NCBI Taxonomy" id="1961234"/>
    <lineage>
        <taxon>Eukaryota</taxon>
        <taxon>Viridiplantae</taxon>
        <taxon>Streptophyta</taxon>
        <taxon>Embryophyta</taxon>
        <taxon>Tracheophyta</taxon>
        <taxon>Spermatophyta</taxon>
        <taxon>Magnoliopsida</taxon>
        <taxon>eudicotyledons</taxon>
        <taxon>Gunneridae</taxon>
        <taxon>Pentapetalae</taxon>
        <taxon>asterids</taxon>
        <taxon>lamiids</taxon>
        <taxon>Lamiales</taxon>
        <taxon>Orobanchaceae</taxon>
        <taxon>Pedicularideae</taxon>
        <taxon>Castillejinae</taxon>
        <taxon>Castilleja</taxon>
    </lineage>
</organism>
<evidence type="ECO:0000313" key="6">
    <source>
        <dbReference type="EMBL" id="KAL3645183.1"/>
    </source>
</evidence>
<dbReference type="PANTHER" id="PTHR13408">
    <property type="entry name" value="DNA-DIRECTED RNA POLYMERASE III"/>
    <property type="match status" value="1"/>
</dbReference>
<name>A0ABD3DSV7_9LAMI</name>
<evidence type="ECO:0000313" key="7">
    <source>
        <dbReference type="Proteomes" id="UP001632038"/>
    </source>
</evidence>
<sequence length="326" mass="36011">MDRDQPPPPPRVPRKVKFVPKPSPRRPQIPPPKIDNAEVEDDGNNPAMKHFLSRSERPTRQQTKPENKSPSQVAFSHGVGSTSSIRTFGNQKEKADGGKGATSSIEIIDAIQIDDTEEASSKETLDEYDMQKLVTSMSTDAENDKKKKTGYEGPWDLNSNYPTTLPLRRPYSGDPELLDKAEFEVPPNYDENAVSSASALGLDNDDNERRMLFFQLPKLPLGSSHSSKASKGKEMAGSSINQDRGCNLQELPAGGYMGKMVVYKSGAVKWQMGDVVFDVSPGIDCNFHQNFAAINTEEKHCCVLGELNERAVLVTPEFDPLLDNEN</sequence>
<dbReference type="InterPro" id="IPR007811">
    <property type="entry name" value="RPC4"/>
</dbReference>
<feature type="compositionally biased region" description="Pro residues" evidence="5">
    <location>
        <begin position="21"/>
        <end position="33"/>
    </location>
</feature>
<dbReference type="Proteomes" id="UP001632038">
    <property type="component" value="Unassembled WGS sequence"/>
</dbReference>
<comment type="subcellular location">
    <subcellularLocation>
        <location evidence="1">Nucleus</location>
    </subcellularLocation>
</comment>
<dbReference type="PANTHER" id="PTHR13408:SF0">
    <property type="entry name" value="DNA-DIRECTED RNA POLYMERASE III SUBUNIT RPC4"/>
    <property type="match status" value="1"/>
</dbReference>
<evidence type="ECO:0000256" key="1">
    <source>
        <dbReference type="ARBA" id="ARBA00004123"/>
    </source>
</evidence>
<dbReference type="GO" id="GO:0000428">
    <property type="term" value="C:DNA-directed RNA polymerase complex"/>
    <property type="evidence" value="ECO:0007669"/>
    <property type="project" value="UniProtKB-KW"/>
</dbReference>
<keyword evidence="2" id="KW-0240">DNA-directed RNA polymerase</keyword>
<dbReference type="GO" id="GO:0005634">
    <property type="term" value="C:nucleus"/>
    <property type="evidence" value="ECO:0007669"/>
    <property type="project" value="UniProtKB-SubCell"/>
</dbReference>
<evidence type="ECO:0008006" key="8">
    <source>
        <dbReference type="Google" id="ProtNLM"/>
    </source>
</evidence>
<protein>
    <recommendedName>
        <fullName evidence="8">RNA polymerase III RPC4</fullName>
    </recommendedName>
</protein>
<keyword evidence="7" id="KW-1185">Reference proteome</keyword>
<feature type="region of interest" description="Disordered" evidence="5">
    <location>
        <begin position="1"/>
        <end position="101"/>
    </location>
</feature>
<evidence type="ECO:0000256" key="4">
    <source>
        <dbReference type="ARBA" id="ARBA00023242"/>
    </source>
</evidence>
<feature type="region of interest" description="Disordered" evidence="5">
    <location>
        <begin position="222"/>
        <end position="243"/>
    </location>
</feature>
<accession>A0ABD3DSV7</accession>
<keyword evidence="3" id="KW-0804">Transcription</keyword>